<organism evidence="5 6">
    <name type="scientific">Cognatishimia maritima</name>
    <dbReference type="NCBI Taxonomy" id="870908"/>
    <lineage>
        <taxon>Bacteria</taxon>
        <taxon>Pseudomonadati</taxon>
        <taxon>Pseudomonadota</taxon>
        <taxon>Alphaproteobacteria</taxon>
        <taxon>Rhodobacterales</taxon>
        <taxon>Paracoccaceae</taxon>
        <taxon>Cognatishimia</taxon>
    </lineage>
</organism>
<sequence length="101" mass="11493">MSVAKNPQECSTMAEVREGIDTLDRQLVDLLTLRAAFIDRATELKQGNGWPARIPERVEEVVHNARQAAEATGLDPDLIERLWRQLIDWSIDREEVGLARK</sequence>
<evidence type="ECO:0000256" key="1">
    <source>
        <dbReference type="ARBA" id="ARBA00012404"/>
    </source>
</evidence>
<evidence type="ECO:0000313" key="6">
    <source>
        <dbReference type="Proteomes" id="UP000184211"/>
    </source>
</evidence>
<evidence type="ECO:0000256" key="3">
    <source>
        <dbReference type="PIRSR" id="PIRSR029775-1"/>
    </source>
</evidence>
<dbReference type="InterPro" id="IPR036979">
    <property type="entry name" value="CM_dom_sf"/>
</dbReference>
<dbReference type="PANTHER" id="PTHR38041:SF1">
    <property type="entry name" value="CHORISMATE MUTASE"/>
    <property type="match status" value="1"/>
</dbReference>
<dbReference type="PIRSF" id="PIRSF029775">
    <property type="entry name" value="Isochor_pyr_lyas"/>
    <property type="match status" value="1"/>
</dbReference>
<dbReference type="RefSeq" id="WP_072791146.1">
    <property type="nucleotide sequence ID" value="NZ_FQWM01000001.1"/>
</dbReference>
<proteinExistence type="predicted"/>
<keyword evidence="6" id="KW-1185">Reference proteome</keyword>
<evidence type="ECO:0000256" key="2">
    <source>
        <dbReference type="ARBA" id="ARBA00023235"/>
    </source>
</evidence>
<accession>A0A1M5KEV0</accession>
<dbReference type="SUPFAM" id="SSF48600">
    <property type="entry name" value="Chorismate mutase II"/>
    <property type="match status" value="1"/>
</dbReference>
<dbReference type="SMART" id="SM00830">
    <property type="entry name" value="CM_2"/>
    <property type="match status" value="1"/>
</dbReference>
<dbReference type="InterPro" id="IPR051331">
    <property type="entry name" value="Chorismate_mutase-related"/>
</dbReference>
<protein>
    <recommendedName>
        <fullName evidence="1">chorismate mutase</fullName>
        <ecNumber evidence="1">5.4.99.5</ecNumber>
    </recommendedName>
</protein>
<dbReference type="NCBIfam" id="TIGR01803">
    <property type="entry name" value="CM-like"/>
    <property type="match status" value="1"/>
</dbReference>
<dbReference type="GO" id="GO:0046417">
    <property type="term" value="P:chorismate metabolic process"/>
    <property type="evidence" value="ECO:0007669"/>
    <property type="project" value="InterPro"/>
</dbReference>
<dbReference type="EC" id="5.4.99.5" evidence="1"/>
<dbReference type="STRING" id="870908.SAMN04488044_0946"/>
<dbReference type="OrthoDB" id="514491at2"/>
<dbReference type="Proteomes" id="UP000184211">
    <property type="component" value="Unassembled WGS sequence"/>
</dbReference>
<keyword evidence="2" id="KW-0413">Isomerase</keyword>
<dbReference type="PROSITE" id="PS51168">
    <property type="entry name" value="CHORISMATE_MUT_2"/>
    <property type="match status" value="1"/>
</dbReference>
<dbReference type="EMBL" id="FQWM01000001">
    <property type="protein sequence ID" value="SHG51140.1"/>
    <property type="molecule type" value="Genomic_DNA"/>
</dbReference>
<gene>
    <name evidence="5" type="ORF">SAMN04488044_0946</name>
</gene>
<feature type="binding site" evidence="3">
    <location>
        <position position="34"/>
    </location>
    <ligand>
        <name>substrate</name>
    </ligand>
</feature>
<feature type="domain" description="Chorismate mutase" evidence="4">
    <location>
        <begin position="7"/>
        <end position="98"/>
    </location>
</feature>
<dbReference type="PANTHER" id="PTHR38041">
    <property type="entry name" value="CHORISMATE MUTASE"/>
    <property type="match status" value="1"/>
</dbReference>
<dbReference type="GO" id="GO:0016835">
    <property type="term" value="F:carbon-oxygen lyase activity"/>
    <property type="evidence" value="ECO:0007669"/>
    <property type="project" value="InterPro"/>
</dbReference>
<dbReference type="GO" id="GO:0009697">
    <property type="term" value="P:salicylic acid biosynthetic process"/>
    <property type="evidence" value="ECO:0007669"/>
    <property type="project" value="InterPro"/>
</dbReference>
<name>A0A1M5KEV0_9RHOB</name>
<feature type="binding site" evidence="3">
    <location>
        <position position="45"/>
    </location>
    <ligand>
        <name>substrate</name>
    </ligand>
</feature>
<dbReference type="Gene3D" id="1.20.59.10">
    <property type="entry name" value="Chorismate mutase"/>
    <property type="match status" value="1"/>
</dbReference>
<evidence type="ECO:0000313" key="5">
    <source>
        <dbReference type="EMBL" id="SHG51140.1"/>
    </source>
</evidence>
<dbReference type="InterPro" id="IPR008241">
    <property type="entry name" value="Isochorismate_pyruvate-lyase"/>
</dbReference>
<dbReference type="InterPro" id="IPR002701">
    <property type="entry name" value="CM_II_prokaryot"/>
</dbReference>
<dbReference type="AlphaFoldDB" id="A0A1M5KEV0"/>
<dbReference type="GO" id="GO:0004106">
    <property type="term" value="F:chorismate mutase activity"/>
    <property type="evidence" value="ECO:0007669"/>
    <property type="project" value="UniProtKB-EC"/>
</dbReference>
<feature type="binding site" evidence="3">
    <location>
        <position position="94"/>
    </location>
    <ligand>
        <name>substrate</name>
    </ligand>
</feature>
<feature type="binding site" evidence="3">
    <location>
        <position position="17"/>
    </location>
    <ligand>
        <name>substrate</name>
    </ligand>
</feature>
<dbReference type="Pfam" id="PF01817">
    <property type="entry name" value="CM_2"/>
    <property type="match status" value="1"/>
</dbReference>
<reference evidence="6" key="1">
    <citation type="submission" date="2016-11" db="EMBL/GenBank/DDBJ databases">
        <authorList>
            <person name="Varghese N."/>
            <person name="Submissions S."/>
        </authorList>
    </citation>
    <scope>NUCLEOTIDE SEQUENCE [LARGE SCALE GENOMIC DNA]</scope>
    <source>
        <strain evidence="6">DSM 28223</strain>
    </source>
</reference>
<dbReference type="InterPro" id="IPR036263">
    <property type="entry name" value="Chorismate_II_sf"/>
</dbReference>
<evidence type="ECO:0000259" key="4">
    <source>
        <dbReference type="PROSITE" id="PS51168"/>
    </source>
</evidence>